<name>A0A3N4PW67_9BACT</name>
<proteinExistence type="predicted"/>
<dbReference type="AlphaFoldDB" id="A0A3N4PW67"/>
<dbReference type="InterPro" id="IPR058180">
    <property type="entry name" value="BPSS1187-like"/>
</dbReference>
<organism evidence="1 2">
    <name type="scientific">Chitinophaga lutea</name>
    <dbReference type="NCBI Taxonomy" id="2488634"/>
    <lineage>
        <taxon>Bacteria</taxon>
        <taxon>Pseudomonadati</taxon>
        <taxon>Bacteroidota</taxon>
        <taxon>Chitinophagia</taxon>
        <taxon>Chitinophagales</taxon>
        <taxon>Chitinophagaceae</taxon>
        <taxon>Chitinophaga</taxon>
    </lineage>
</organism>
<evidence type="ECO:0008006" key="3">
    <source>
        <dbReference type="Google" id="ProtNLM"/>
    </source>
</evidence>
<reference evidence="1 2" key="1">
    <citation type="submission" date="2018-11" db="EMBL/GenBank/DDBJ databases">
        <title>Chitinophaga lutea sp.nov., isolate from arsenic contaminated soil.</title>
        <authorList>
            <person name="Zong Y."/>
        </authorList>
    </citation>
    <scope>NUCLEOTIDE SEQUENCE [LARGE SCALE GENOMIC DNA]</scope>
    <source>
        <strain evidence="1 2">ZY74</strain>
    </source>
</reference>
<dbReference type="Proteomes" id="UP000278351">
    <property type="component" value="Unassembled WGS sequence"/>
</dbReference>
<protein>
    <recommendedName>
        <fullName evidence="3">Alpha/beta hydrolase</fullName>
    </recommendedName>
</protein>
<evidence type="ECO:0000313" key="2">
    <source>
        <dbReference type="Proteomes" id="UP000278351"/>
    </source>
</evidence>
<dbReference type="SUPFAM" id="SSF53474">
    <property type="entry name" value="alpha/beta-Hydrolases"/>
    <property type="match status" value="1"/>
</dbReference>
<accession>A0A3N4PW67</accession>
<dbReference type="Gene3D" id="3.40.50.1820">
    <property type="entry name" value="alpha/beta hydrolase"/>
    <property type="match status" value="1"/>
</dbReference>
<sequence>MKTLLIGLTLLAAGCNKQPAKPADGALTEHIVLPQQTDAALNTYNEPHYAYVHPQQTPRNRLLVFLPGTGAEPKNYRLFVQRAAAMGYHAIGLMYPNEPAINQLCAGSGDVTSHSRARLEIVDGTDRHPAVQVNAANSILQRLVKLIGYLHRQYPNEQWGQYLSGATPVWERITVAGHSQGAGHAGIMGKHYPVQRVIMFSGMDFLTNGQIPDWVNNTSGKEKYFALHHEQDELLDIAMVKKGWLSLGMGTPVDASGPLNQAKAITTTLAPGVNLAGKYHNATVVDVFLPKNGALDAAWNYLLQ</sequence>
<dbReference type="InterPro" id="IPR029058">
    <property type="entry name" value="AB_hydrolase_fold"/>
</dbReference>
<dbReference type="PROSITE" id="PS51257">
    <property type="entry name" value="PROKAR_LIPOPROTEIN"/>
    <property type="match status" value="1"/>
</dbReference>
<dbReference type="RefSeq" id="WP_123844535.1">
    <property type="nucleotide sequence ID" value="NZ_RPDH01000001.1"/>
</dbReference>
<dbReference type="OrthoDB" id="651780at2"/>
<gene>
    <name evidence="1" type="ORF">EGT74_00735</name>
</gene>
<evidence type="ECO:0000313" key="1">
    <source>
        <dbReference type="EMBL" id="RPE12118.1"/>
    </source>
</evidence>
<dbReference type="EMBL" id="RPDH01000001">
    <property type="protein sequence ID" value="RPE12118.1"/>
    <property type="molecule type" value="Genomic_DNA"/>
</dbReference>
<dbReference type="NCBIfam" id="NF047580">
    <property type="entry name" value="BPSS1187_fam"/>
    <property type="match status" value="1"/>
</dbReference>
<comment type="caution">
    <text evidence="1">The sequence shown here is derived from an EMBL/GenBank/DDBJ whole genome shotgun (WGS) entry which is preliminary data.</text>
</comment>
<keyword evidence="2" id="KW-1185">Reference proteome</keyword>